<dbReference type="STRING" id="52.CMC5_010620"/>
<feature type="binding site" evidence="6">
    <location>
        <position position="191"/>
    </location>
    <ligand>
        <name>S-adenosyl-L-methionine</name>
        <dbReference type="ChEBI" id="CHEBI:59789"/>
    </ligand>
</feature>
<proteinExistence type="inferred from homology"/>
<keyword evidence="3 6" id="KW-0489">Methyltransferase</keyword>
<comment type="function">
    <text evidence="6">Specifically methylates the N7 position of a guanine in 16S rRNA.</text>
</comment>
<feature type="binding site" evidence="6">
    <location>
        <position position="115"/>
    </location>
    <ligand>
        <name>S-adenosyl-L-methionine</name>
        <dbReference type="ChEBI" id="CHEBI:59789"/>
    </ligand>
</feature>
<dbReference type="EC" id="2.1.1.-" evidence="6"/>
<gene>
    <name evidence="6" type="primary">rsmG</name>
    <name evidence="8" type="ORF">CMC5_010620</name>
</gene>
<keyword evidence="5 6" id="KW-0949">S-adenosyl-L-methionine</keyword>
<keyword evidence="9" id="KW-1185">Reference proteome</keyword>
<accession>A0A0K1E7S9</accession>
<comment type="similarity">
    <text evidence="6">Belongs to the methyltransferase superfamily. RNA methyltransferase RsmG family.</text>
</comment>
<reference evidence="8 9" key="1">
    <citation type="submission" date="2015-07" db="EMBL/GenBank/DDBJ databases">
        <title>Genome analysis of myxobacterium Chondromyces crocatus Cm c5 reveals a high potential for natural compound synthesis and the genetic basis for the loss of fruiting body formation.</title>
        <authorList>
            <person name="Zaburannyi N."/>
            <person name="Bunk B."/>
            <person name="Maier J."/>
            <person name="Overmann J."/>
            <person name="Mueller R."/>
        </authorList>
    </citation>
    <scope>NUCLEOTIDE SEQUENCE [LARGE SCALE GENOMIC DNA]</scope>
    <source>
        <strain evidence="8 9">Cm c5</strain>
    </source>
</reference>
<dbReference type="EMBL" id="CP012159">
    <property type="protein sequence ID" value="AKT36941.1"/>
    <property type="molecule type" value="Genomic_DNA"/>
</dbReference>
<evidence type="ECO:0000256" key="5">
    <source>
        <dbReference type="ARBA" id="ARBA00022691"/>
    </source>
</evidence>
<evidence type="ECO:0000256" key="3">
    <source>
        <dbReference type="ARBA" id="ARBA00022603"/>
    </source>
</evidence>
<dbReference type="RefSeq" id="WP_082362256.1">
    <property type="nucleotide sequence ID" value="NZ_CP012159.1"/>
</dbReference>
<organism evidence="8 9">
    <name type="scientific">Chondromyces crocatus</name>
    <dbReference type="NCBI Taxonomy" id="52"/>
    <lineage>
        <taxon>Bacteria</taxon>
        <taxon>Pseudomonadati</taxon>
        <taxon>Myxococcota</taxon>
        <taxon>Polyangia</taxon>
        <taxon>Polyangiales</taxon>
        <taxon>Polyangiaceae</taxon>
        <taxon>Chondromyces</taxon>
    </lineage>
</organism>
<evidence type="ECO:0000256" key="2">
    <source>
        <dbReference type="ARBA" id="ARBA00022552"/>
    </source>
</evidence>
<dbReference type="InterPro" id="IPR003682">
    <property type="entry name" value="rRNA_ssu_MeTfrase_G"/>
</dbReference>
<dbReference type="AlphaFoldDB" id="A0A0K1E7S9"/>
<keyword evidence="2 6" id="KW-0698">rRNA processing</keyword>
<dbReference type="GO" id="GO:0070043">
    <property type="term" value="F:rRNA (guanine-N7-)-methyltransferase activity"/>
    <property type="evidence" value="ECO:0007669"/>
    <property type="project" value="UniProtKB-UniRule"/>
</dbReference>
<feature type="region of interest" description="Disordered" evidence="7">
    <location>
        <begin position="27"/>
        <end position="59"/>
    </location>
</feature>
<dbReference type="KEGG" id="ccro:CMC5_010620"/>
<comment type="subcellular location">
    <subcellularLocation>
        <location evidence="6">Cytoplasm</location>
    </subcellularLocation>
</comment>
<evidence type="ECO:0000256" key="6">
    <source>
        <dbReference type="HAMAP-Rule" id="MF_00074"/>
    </source>
</evidence>
<comment type="caution">
    <text evidence="6">Lacks conserved residue(s) required for the propagation of feature annotation.</text>
</comment>
<dbReference type="HAMAP" id="MF_00074">
    <property type="entry name" value="16SrRNA_methyltr_G"/>
    <property type="match status" value="1"/>
</dbReference>
<keyword evidence="1 6" id="KW-0963">Cytoplasm</keyword>
<dbReference type="InterPro" id="IPR029063">
    <property type="entry name" value="SAM-dependent_MTases_sf"/>
</dbReference>
<feature type="binding site" evidence="6">
    <location>
        <begin position="175"/>
        <end position="176"/>
    </location>
    <ligand>
        <name>S-adenosyl-L-methionine</name>
        <dbReference type="ChEBI" id="CHEBI:59789"/>
    </ligand>
</feature>
<sequence>MTSTVSPALEQRIARVLSAGVGLRGDGESPASLKTDGVAGGTELIEPGGGAAGEGAEGGRGAEGVSTWIGLVAAWNARIDLTAARNEDELVDLMLADAVVLAAHLPQGKRVVDVGTGAGAPGLAVALLRQDLALTLVEPLQKRVSFLRNTIGALLQSGALKPGAGRAPFVERGRGEEVARRAPAFDVAISRATLAPGRWLDMGAALTAGAAAPEVWVLLAREEPPALTGWEVAEDLRYRWPLTGVERRAVRYLRRAPASTPGATSEG</sequence>
<dbReference type="PANTHER" id="PTHR31760:SF0">
    <property type="entry name" value="S-ADENOSYL-L-METHIONINE-DEPENDENT METHYLTRANSFERASES SUPERFAMILY PROTEIN"/>
    <property type="match status" value="1"/>
</dbReference>
<evidence type="ECO:0000313" key="9">
    <source>
        <dbReference type="Proteomes" id="UP000067626"/>
    </source>
</evidence>
<dbReference type="Pfam" id="PF02527">
    <property type="entry name" value="GidB"/>
    <property type="match status" value="1"/>
</dbReference>
<evidence type="ECO:0000256" key="4">
    <source>
        <dbReference type="ARBA" id="ARBA00022679"/>
    </source>
</evidence>
<evidence type="ECO:0000256" key="1">
    <source>
        <dbReference type="ARBA" id="ARBA00022490"/>
    </source>
</evidence>
<feature type="compositionally biased region" description="Gly residues" evidence="7">
    <location>
        <begin position="47"/>
        <end position="59"/>
    </location>
</feature>
<dbReference type="OrthoDB" id="9808773at2"/>
<dbReference type="PANTHER" id="PTHR31760">
    <property type="entry name" value="S-ADENOSYL-L-METHIONINE-DEPENDENT METHYLTRANSFERASES SUPERFAMILY PROTEIN"/>
    <property type="match status" value="1"/>
</dbReference>
<protein>
    <recommendedName>
        <fullName evidence="6">Ribosomal RNA small subunit methyltransferase G</fullName>
        <ecNumber evidence="6">2.1.1.-</ecNumber>
    </recommendedName>
    <alternativeName>
        <fullName evidence="6">16S rRNA 7-methylguanosine methyltransferase</fullName>
        <shortName evidence="6">16S rRNA m7G methyltransferase</shortName>
    </alternativeName>
</protein>
<evidence type="ECO:0000256" key="7">
    <source>
        <dbReference type="SAM" id="MobiDB-lite"/>
    </source>
</evidence>
<name>A0A0K1E7S9_CHOCO</name>
<dbReference type="Proteomes" id="UP000067626">
    <property type="component" value="Chromosome"/>
</dbReference>
<dbReference type="Gene3D" id="3.40.50.150">
    <property type="entry name" value="Vaccinia Virus protein VP39"/>
    <property type="match status" value="1"/>
</dbReference>
<evidence type="ECO:0000313" key="8">
    <source>
        <dbReference type="EMBL" id="AKT36941.1"/>
    </source>
</evidence>
<keyword evidence="4 6" id="KW-0808">Transferase</keyword>
<dbReference type="SUPFAM" id="SSF53335">
    <property type="entry name" value="S-adenosyl-L-methionine-dependent methyltransferases"/>
    <property type="match status" value="1"/>
</dbReference>
<dbReference type="GO" id="GO:0005829">
    <property type="term" value="C:cytosol"/>
    <property type="evidence" value="ECO:0007669"/>
    <property type="project" value="TreeGrafter"/>
</dbReference>